<keyword evidence="1" id="KW-1133">Transmembrane helix</keyword>
<dbReference type="EMBL" id="KE124396">
    <property type="protein sequence ID" value="EWC78904.1"/>
    <property type="molecule type" value="Genomic_DNA"/>
</dbReference>
<sequence length="371" mass="41180">MILQYSKILLFSLLLNILVSSSYEHNKNKTYITPHTTTTSRVLSGCEIQKSIYDDPDMKYVKENFDRQTSQRFEEYNERMNKKRQTCKEQCDKEIQKIILKDKLEKQMKQELTTLETKITTDDIPTCICEKSVADKVEKGCLRCAGVLGGGIAPTFGLIGSVAINMWKTTEIAAATKAAIAKGTAAGKIAGDIEGAAKVIDLIESTFYINELGGTKLQTLFTAKTYTNVTLISESIHSEFSRLGCGKIIFSPGTKKPICNFVYDGMVAASPGEGVSPKNFIKTTVENMVSEAESVAAAKSAKVAAAEKAAILETSTKAIETTSYNWYTTIGYSITAILIIVLIMVIIYLILRYRRKKKMKKKLQYIKLLKE</sequence>
<feature type="signal peptide" evidence="2">
    <location>
        <begin position="1"/>
        <end position="24"/>
    </location>
</feature>
<keyword evidence="2" id="KW-0732">Signal</keyword>
<protein>
    <submittedName>
        <fullName evidence="3">Surface antigen</fullName>
    </submittedName>
</protein>
<dbReference type="NCBIfam" id="TIGR01477">
    <property type="entry name" value="RIFIN"/>
    <property type="match status" value="1"/>
</dbReference>
<evidence type="ECO:0000313" key="3">
    <source>
        <dbReference type="EMBL" id="EWC78904.1"/>
    </source>
</evidence>
<evidence type="ECO:0000313" key="4">
    <source>
        <dbReference type="Proteomes" id="UP000030697"/>
    </source>
</evidence>
<gene>
    <name evidence="3" type="ORF">C923_00411</name>
</gene>
<dbReference type="AlphaFoldDB" id="W7JVI0"/>
<dbReference type="Pfam" id="PF02009">
    <property type="entry name" value="RIFIN"/>
    <property type="match status" value="1"/>
</dbReference>
<proteinExistence type="predicted"/>
<keyword evidence="1" id="KW-0472">Membrane</keyword>
<evidence type="ECO:0000256" key="2">
    <source>
        <dbReference type="SAM" id="SignalP"/>
    </source>
</evidence>
<name>W7JVI0_PLAFA</name>
<keyword evidence="1" id="KW-0812">Transmembrane</keyword>
<organism evidence="3 4">
    <name type="scientific">Plasmodium falciparum UGT5.1</name>
    <dbReference type="NCBI Taxonomy" id="1237627"/>
    <lineage>
        <taxon>Eukaryota</taxon>
        <taxon>Sar</taxon>
        <taxon>Alveolata</taxon>
        <taxon>Apicomplexa</taxon>
        <taxon>Aconoidasida</taxon>
        <taxon>Haemosporida</taxon>
        <taxon>Plasmodiidae</taxon>
        <taxon>Plasmodium</taxon>
        <taxon>Plasmodium (Laverania)</taxon>
    </lineage>
</organism>
<evidence type="ECO:0000256" key="1">
    <source>
        <dbReference type="SAM" id="Phobius"/>
    </source>
</evidence>
<accession>W7JVI0</accession>
<feature type="chain" id="PRO_5004897142" evidence="2">
    <location>
        <begin position="25"/>
        <end position="371"/>
    </location>
</feature>
<dbReference type="InterPro" id="IPR006373">
    <property type="entry name" value="VSA_Rifin"/>
</dbReference>
<dbReference type="Proteomes" id="UP000030697">
    <property type="component" value="Unassembled WGS sequence"/>
</dbReference>
<feature type="transmembrane region" description="Helical" evidence="1">
    <location>
        <begin position="330"/>
        <end position="351"/>
    </location>
</feature>
<reference evidence="3 4" key="1">
    <citation type="submission" date="2013-02" db="EMBL/GenBank/DDBJ databases">
        <title>The Genome Sequence of Plasmodium falciparum UGT5.1.</title>
        <authorList>
            <consortium name="The Broad Institute Genome Sequencing Platform"/>
            <consortium name="The Broad Institute Genome Sequencing Center for Infectious Disease"/>
            <person name="Neafsey D."/>
            <person name="Cheeseman I."/>
            <person name="Volkman S."/>
            <person name="Adams J."/>
            <person name="Walker B."/>
            <person name="Young S.K."/>
            <person name="Zeng Q."/>
            <person name="Gargeya S."/>
            <person name="Fitzgerald M."/>
            <person name="Haas B."/>
            <person name="Abouelleil A."/>
            <person name="Alvarado L."/>
            <person name="Arachchi H.M."/>
            <person name="Berlin A.M."/>
            <person name="Chapman S.B."/>
            <person name="Dewar J."/>
            <person name="Goldberg J."/>
            <person name="Griggs A."/>
            <person name="Gujja S."/>
            <person name="Hansen M."/>
            <person name="Howarth C."/>
            <person name="Imamovic A."/>
            <person name="Larimer J."/>
            <person name="McCowan C."/>
            <person name="Murphy C."/>
            <person name="Neiman D."/>
            <person name="Pearson M."/>
            <person name="Priest M."/>
            <person name="Roberts A."/>
            <person name="Saif S."/>
            <person name="Shea T."/>
            <person name="Sisk P."/>
            <person name="Sykes S."/>
            <person name="Wortman J."/>
            <person name="Nusbaum C."/>
            <person name="Birren B."/>
        </authorList>
    </citation>
    <scope>NUCLEOTIDE SEQUENCE [LARGE SCALE GENOMIC DNA]</scope>
    <source>
        <strain evidence="3 4">UGT5.1</strain>
    </source>
</reference>